<dbReference type="RefSeq" id="WP_004083153.1">
    <property type="nucleotide sequence ID" value="NZ_VIRB01000168.1"/>
</dbReference>
<proteinExistence type="predicted"/>
<protein>
    <submittedName>
        <fullName evidence="1">3-octaprenyl-4-hydroxybenzoate carboxy-lyase</fullName>
    </submittedName>
</protein>
<dbReference type="OrthoDB" id="9815841at2"/>
<reference evidence="1 2" key="1">
    <citation type="submission" date="2019-07" db="EMBL/GenBank/DDBJ databases">
        <title>Draft genome sequences of 15 bacterial species constituting the stable defined intestinal microbiota of the GM15 gnotobiotic mouse model.</title>
        <authorList>
            <person name="Elie C."/>
            <person name="Mathieu A."/>
            <person name="Saliou A."/>
            <person name="Darnaud M."/>
            <person name="Leulier F."/>
            <person name="Tamellini A."/>
        </authorList>
    </citation>
    <scope>NUCLEOTIDE SEQUENCE [LARGE SCALE GENOMIC DNA]</scope>
    <source>
        <strain evidence="2">ASF 502</strain>
    </source>
</reference>
<evidence type="ECO:0000313" key="2">
    <source>
        <dbReference type="Proteomes" id="UP000474104"/>
    </source>
</evidence>
<accession>A0A9X5CFV9</accession>
<comment type="caution">
    <text evidence="1">The sequence shown here is derived from an EMBL/GenBank/DDBJ whole genome shotgun (WGS) entry which is preliminary data.</text>
</comment>
<dbReference type="EMBL" id="VIRB01000168">
    <property type="protein sequence ID" value="NDO72582.1"/>
    <property type="molecule type" value="Genomic_DNA"/>
</dbReference>
<dbReference type="AlphaFoldDB" id="A0A9X5CFV9"/>
<name>A0A9X5CFV9_9FIRM</name>
<organism evidence="1 2">
    <name type="scientific">Schaedlerella arabinosiphila</name>
    <dbReference type="NCBI Taxonomy" id="2044587"/>
    <lineage>
        <taxon>Bacteria</taxon>
        <taxon>Bacillati</taxon>
        <taxon>Bacillota</taxon>
        <taxon>Clostridia</taxon>
        <taxon>Lachnospirales</taxon>
        <taxon>Lachnospiraceae</taxon>
        <taxon>Schaedlerella</taxon>
    </lineage>
</organism>
<gene>
    <name evidence="1" type="ORF">FMM80_29745</name>
</gene>
<evidence type="ECO:0000313" key="1">
    <source>
        <dbReference type="EMBL" id="NDO72582.1"/>
    </source>
</evidence>
<sequence length="61" mass="6892">MVNIFNVEGGKVVDYGKYQNIRNMTTTDEVDYSGNTVTIHTSAEKLYYEGKLDSVVMGYMT</sequence>
<dbReference type="Proteomes" id="UP000474104">
    <property type="component" value="Unassembled WGS sequence"/>
</dbReference>